<protein>
    <submittedName>
        <fullName evidence="1">Uncharacterized protein</fullName>
    </submittedName>
</protein>
<evidence type="ECO:0000313" key="2">
    <source>
        <dbReference type="Proteomes" id="UP001152872"/>
    </source>
</evidence>
<reference evidence="1" key="1">
    <citation type="submission" date="2019-05" db="EMBL/GenBank/DDBJ databases">
        <title>Whole genome sequencing of Pseudanabaena catenata USMAC16.</title>
        <authorList>
            <person name="Khan Z."/>
            <person name="Omar W.M."/>
            <person name="Convey P."/>
            <person name="Merican F."/>
            <person name="Najimudin N."/>
        </authorList>
    </citation>
    <scope>NUCLEOTIDE SEQUENCE</scope>
    <source>
        <strain evidence="1">USMAC16</strain>
    </source>
</reference>
<accession>A0A9X4RGI7</accession>
<name>A0A9X4RGI7_9CYAN</name>
<comment type="caution">
    <text evidence="1">The sequence shown here is derived from an EMBL/GenBank/DDBJ whole genome shotgun (WGS) entry which is preliminary data.</text>
</comment>
<dbReference type="EMBL" id="VBTY01000013">
    <property type="protein sequence ID" value="MDG3493501.1"/>
    <property type="molecule type" value="Genomic_DNA"/>
</dbReference>
<proteinExistence type="predicted"/>
<sequence>MLQKIYWLKYIQSEIQSENIQDTQEFRTIFCNHEFPHLTFLSPAFLIVGGGIISNTYAWTLAINNYSIFVGAGSSPTPVDAICKQIRLLLILRMNLFFAQSPEEVDQHCNKKHSAGKRILPDMFRDTSNLRHEEIEALNSWLQKTLSIPRKQYLAICQALTAYERALHVLSSDPTLSYSLLVFALEALANGHPAYQATWDNVSNASRDKIDNLLQDERISPLDETWADDLRRVLVDIVQPKATKRFTDFALDHIPPDLYKASNSNSKSQLRRSRIRKNIENAYDLRSSFSHALKLLPQFLIDESERSEEVESIDIKDEKVKTSYLTLRGLFRVVRSIILEFIEKQEAIDLRSHPWIEESDDSIIRLNRNPAYLRMKSSDGNLFSITSQYAQNWFEDILVIYQDNYIEKLHEQISKNQTDLDLIMGIATSGSMAGRAVFRFDPNPSYDWKALKEQALSLISSSKKSEKEYLQAITLLCTHLEMINSDEEVWDTILKKSTFGDRMQGLQRFVVDVIHDKTQDWKGKQAEALVEQHFKTTKFFIPIRIEIACMLEIARLFQNEGADEERKKWLNAAYEDASLYPSLQTSIQSALESDNLEISPQEILFIPNM</sequence>
<organism evidence="1 2">
    <name type="scientific">Pseudanabaena catenata USMAC16</name>
    <dbReference type="NCBI Taxonomy" id="1855837"/>
    <lineage>
        <taxon>Bacteria</taxon>
        <taxon>Bacillati</taxon>
        <taxon>Cyanobacteriota</taxon>
        <taxon>Cyanophyceae</taxon>
        <taxon>Pseudanabaenales</taxon>
        <taxon>Pseudanabaenaceae</taxon>
        <taxon>Pseudanabaena</taxon>
    </lineage>
</organism>
<dbReference type="Proteomes" id="UP001152872">
    <property type="component" value="Unassembled WGS sequence"/>
</dbReference>
<gene>
    <name evidence="1" type="ORF">FEV09_02920</name>
</gene>
<dbReference type="RefSeq" id="WP_009625540.1">
    <property type="nucleotide sequence ID" value="NZ_VBTY01000013.1"/>
</dbReference>
<evidence type="ECO:0000313" key="1">
    <source>
        <dbReference type="EMBL" id="MDG3493501.1"/>
    </source>
</evidence>
<dbReference type="AlphaFoldDB" id="A0A9X4RGI7"/>
<keyword evidence="2" id="KW-1185">Reference proteome</keyword>